<evidence type="ECO:0000256" key="5">
    <source>
        <dbReference type="ARBA" id="ARBA00022833"/>
    </source>
</evidence>
<dbReference type="AlphaFoldDB" id="A0A0K8NY52"/>
<dbReference type="InterPro" id="IPR016047">
    <property type="entry name" value="M23ase_b-sheet_dom"/>
</dbReference>
<comment type="cofactor">
    <cofactor evidence="1">
        <name>Zn(2+)</name>
        <dbReference type="ChEBI" id="CHEBI:29105"/>
    </cofactor>
</comment>
<name>A0A0K8NY52_PISS1</name>
<keyword evidence="4" id="KW-0378">Hydrolase</keyword>
<keyword evidence="5" id="KW-0862">Zinc</keyword>
<dbReference type="SUPFAM" id="SSF51261">
    <property type="entry name" value="Duplicated hybrid motif"/>
    <property type="match status" value="1"/>
</dbReference>
<accession>A0A0K8NY52</accession>
<sequence length="324" mass="34456">MQILITHSSLSASRVLHFSRLQLALALAGLLVVLTLLSGTVYHVIFLKAAREGWPIVGSVVGMIGRDEGAARERYLRENLDAMARKVGEMQARLVQLEAQGDRISGMAGFKPQDLRPLQRAKDGGGSGGPFVPADVPGSVRTTEQLADLLGALEQRADQSADVFTLIESRLFEKRLAALMVPNSRPVEGPVGSGFGFRADPFSGRAALHTGLDFPADVGTPIHAAAGGVVQAVEFHPQYGHMLELDHGRGLVTRYAHASRVMVKVGDLVKRGQLVAQVGSTGRSTGPHLHFEVLVEGVQQDPAKFLSVPESPALASAAMGSTRP</sequence>
<evidence type="ECO:0000256" key="2">
    <source>
        <dbReference type="ARBA" id="ARBA00022670"/>
    </source>
</evidence>
<dbReference type="GO" id="GO:0006508">
    <property type="term" value="P:proteolysis"/>
    <property type="evidence" value="ECO:0007669"/>
    <property type="project" value="UniProtKB-KW"/>
</dbReference>
<comment type="caution">
    <text evidence="9">The sequence shown here is derived from an EMBL/GenBank/DDBJ whole genome shotgun (WGS) entry which is preliminary data.</text>
</comment>
<dbReference type="OrthoDB" id="9815245at2"/>
<dbReference type="EMBL" id="BBYR01000017">
    <property type="protein sequence ID" value="GAP35311.1"/>
    <property type="molecule type" value="Genomic_DNA"/>
</dbReference>
<keyword evidence="3" id="KW-0479">Metal-binding</keyword>
<dbReference type="PANTHER" id="PTHR21666">
    <property type="entry name" value="PEPTIDASE-RELATED"/>
    <property type="match status" value="1"/>
</dbReference>
<gene>
    <name evidence="9" type="ORF">ISF6_0902</name>
</gene>
<evidence type="ECO:0000256" key="4">
    <source>
        <dbReference type="ARBA" id="ARBA00022801"/>
    </source>
</evidence>
<evidence type="ECO:0000256" key="1">
    <source>
        <dbReference type="ARBA" id="ARBA00001947"/>
    </source>
</evidence>
<keyword evidence="7" id="KW-0472">Membrane</keyword>
<feature type="domain" description="M23ase beta-sheet core" evidence="8">
    <location>
        <begin position="208"/>
        <end position="302"/>
    </location>
</feature>
<keyword evidence="2" id="KW-0645">Protease</keyword>
<evidence type="ECO:0000256" key="7">
    <source>
        <dbReference type="SAM" id="Phobius"/>
    </source>
</evidence>
<evidence type="ECO:0000256" key="6">
    <source>
        <dbReference type="ARBA" id="ARBA00023049"/>
    </source>
</evidence>
<keyword evidence="7" id="KW-1133">Transmembrane helix</keyword>
<dbReference type="Proteomes" id="UP000037660">
    <property type="component" value="Unassembled WGS sequence"/>
</dbReference>
<evidence type="ECO:0000313" key="10">
    <source>
        <dbReference type="Proteomes" id="UP000037660"/>
    </source>
</evidence>
<keyword evidence="6" id="KW-0482">Metalloprotease</keyword>
<reference evidence="9 10" key="2">
    <citation type="journal article" date="2016" name="Science">
        <title>A bacterium that degrades and assimilates poly(ethylene terephthalate).</title>
        <authorList>
            <person name="Yoshida S."/>
            <person name="Hiraga K."/>
            <person name="Takehana T."/>
            <person name="Taniguchi I."/>
            <person name="Yamaji H."/>
            <person name="Maeda Y."/>
            <person name="Toyohara K."/>
            <person name="Miyamoto K."/>
            <person name="Kimura Y."/>
            <person name="Oda K."/>
        </authorList>
    </citation>
    <scope>NUCLEOTIDE SEQUENCE [LARGE SCALE GENOMIC DNA]</scope>
    <source>
        <strain evidence="10">NBRC 110686 / TISTR 2288 / 201-F6</strain>
    </source>
</reference>
<dbReference type="CDD" id="cd12797">
    <property type="entry name" value="M23_peptidase"/>
    <property type="match status" value="1"/>
</dbReference>
<dbReference type="GO" id="GO:0004222">
    <property type="term" value="F:metalloendopeptidase activity"/>
    <property type="evidence" value="ECO:0007669"/>
    <property type="project" value="TreeGrafter"/>
</dbReference>
<reference evidence="10" key="1">
    <citation type="submission" date="2015-07" db="EMBL/GenBank/DDBJ databases">
        <title>Discovery of a poly(ethylene terephthalate assimilation.</title>
        <authorList>
            <person name="Yoshida S."/>
            <person name="Hiraga K."/>
            <person name="Takehana T."/>
            <person name="Taniguchi I."/>
            <person name="Yamaji H."/>
            <person name="Maeda Y."/>
            <person name="Toyohara K."/>
            <person name="Miyamoto K."/>
            <person name="Kimura Y."/>
            <person name="Oda K."/>
        </authorList>
    </citation>
    <scope>NUCLEOTIDE SEQUENCE [LARGE SCALE GENOMIC DNA]</scope>
    <source>
        <strain evidence="10">NBRC 110686 / TISTR 2288 / 201-F6</strain>
    </source>
</reference>
<evidence type="ECO:0000313" key="9">
    <source>
        <dbReference type="EMBL" id="GAP35311.1"/>
    </source>
</evidence>
<dbReference type="RefSeq" id="WP_054019358.1">
    <property type="nucleotide sequence ID" value="NZ_BBYR01000017.1"/>
</dbReference>
<dbReference type="InterPro" id="IPR011055">
    <property type="entry name" value="Dup_hybrid_motif"/>
</dbReference>
<feature type="transmembrane region" description="Helical" evidence="7">
    <location>
        <begin position="21"/>
        <end position="45"/>
    </location>
</feature>
<dbReference type="STRING" id="1547922.ISF6_0902"/>
<keyword evidence="10" id="KW-1185">Reference proteome</keyword>
<protein>
    <submittedName>
        <fullName evidence="9">Peptidase, M23/M37 family</fullName>
    </submittedName>
</protein>
<dbReference type="InterPro" id="IPR050570">
    <property type="entry name" value="Cell_wall_metabolism_enzyme"/>
</dbReference>
<dbReference type="FunFam" id="2.70.70.10:FF:000006">
    <property type="entry name" value="M23 family peptidase"/>
    <property type="match status" value="1"/>
</dbReference>
<dbReference type="PANTHER" id="PTHR21666:SF288">
    <property type="entry name" value="CELL DIVISION PROTEIN YTFB"/>
    <property type="match status" value="1"/>
</dbReference>
<dbReference type="Gene3D" id="2.70.70.10">
    <property type="entry name" value="Glucose Permease (Domain IIA)"/>
    <property type="match status" value="1"/>
</dbReference>
<keyword evidence="7" id="KW-0812">Transmembrane</keyword>
<evidence type="ECO:0000259" key="8">
    <source>
        <dbReference type="Pfam" id="PF01551"/>
    </source>
</evidence>
<evidence type="ECO:0000256" key="3">
    <source>
        <dbReference type="ARBA" id="ARBA00022723"/>
    </source>
</evidence>
<organism evidence="9 10">
    <name type="scientific">Piscinibacter sakaiensis</name>
    <name type="common">Ideonella sakaiensis</name>
    <dbReference type="NCBI Taxonomy" id="1547922"/>
    <lineage>
        <taxon>Bacteria</taxon>
        <taxon>Pseudomonadati</taxon>
        <taxon>Pseudomonadota</taxon>
        <taxon>Betaproteobacteria</taxon>
        <taxon>Burkholderiales</taxon>
        <taxon>Sphaerotilaceae</taxon>
        <taxon>Piscinibacter</taxon>
    </lineage>
</organism>
<dbReference type="GO" id="GO:0046872">
    <property type="term" value="F:metal ion binding"/>
    <property type="evidence" value="ECO:0007669"/>
    <property type="project" value="UniProtKB-KW"/>
</dbReference>
<proteinExistence type="predicted"/>
<dbReference type="Pfam" id="PF01551">
    <property type="entry name" value="Peptidase_M23"/>
    <property type="match status" value="1"/>
</dbReference>